<evidence type="ECO:0000313" key="2">
    <source>
        <dbReference type="EMBL" id="MDQ0200903.1"/>
    </source>
</evidence>
<feature type="region of interest" description="Disordered" evidence="1">
    <location>
        <begin position="1"/>
        <end position="42"/>
    </location>
</feature>
<evidence type="ECO:0000256" key="1">
    <source>
        <dbReference type="SAM" id="MobiDB-lite"/>
    </source>
</evidence>
<proteinExistence type="predicted"/>
<reference evidence="2 3" key="1">
    <citation type="submission" date="2023-07" db="EMBL/GenBank/DDBJ databases">
        <title>Genomic Encyclopedia of Type Strains, Phase IV (KMG-IV): sequencing the most valuable type-strain genomes for metagenomic binning, comparative biology and taxonomic classification.</title>
        <authorList>
            <person name="Goeker M."/>
        </authorList>
    </citation>
    <scope>NUCLEOTIDE SEQUENCE [LARGE SCALE GENOMIC DNA]</scope>
    <source>
        <strain evidence="2 3">DSM 27594</strain>
    </source>
</reference>
<dbReference type="InterPro" id="IPR025097">
    <property type="entry name" value="DUF4023"/>
</dbReference>
<feature type="compositionally biased region" description="Basic and acidic residues" evidence="1">
    <location>
        <begin position="1"/>
        <end position="22"/>
    </location>
</feature>
<gene>
    <name evidence="2" type="ORF">J2S10_004105</name>
</gene>
<evidence type="ECO:0008006" key="4">
    <source>
        <dbReference type="Google" id="ProtNLM"/>
    </source>
</evidence>
<name>A0ABT9XZB7_9BACI</name>
<comment type="caution">
    <text evidence="2">The sequence shown here is derived from an EMBL/GenBank/DDBJ whole genome shotgun (WGS) entry which is preliminary data.</text>
</comment>
<evidence type="ECO:0000313" key="3">
    <source>
        <dbReference type="Proteomes" id="UP001224122"/>
    </source>
</evidence>
<protein>
    <recommendedName>
        <fullName evidence="4">DUF4023 domain-containing protein</fullName>
    </recommendedName>
</protein>
<dbReference type="EMBL" id="JAUSTW010000007">
    <property type="protein sequence ID" value="MDQ0200903.1"/>
    <property type="molecule type" value="Genomic_DNA"/>
</dbReference>
<organism evidence="2 3">
    <name type="scientific">Neobacillus ginsengisoli</name>
    <dbReference type="NCBI Taxonomy" id="904295"/>
    <lineage>
        <taxon>Bacteria</taxon>
        <taxon>Bacillati</taxon>
        <taxon>Bacillota</taxon>
        <taxon>Bacilli</taxon>
        <taxon>Bacillales</taxon>
        <taxon>Bacillaceae</taxon>
        <taxon>Neobacillus</taxon>
    </lineage>
</organism>
<dbReference type="Pfam" id="PF13215">
    <property type="entry name" value="DUF4023"/>
    <property type="match status" value="1"/>
</dbReference>
<dbReference type="RefSeq" id="WP_307411494.1">
    <property type="nucleotide sequence ID" value="NZ_JAUSTW010000007.1"/>
</dbReference>
<keyword evidence="3" id="KW-1185">Reference proteome</keyword>
<accession>A0ABT9XZB7</accession>
<sequence length="42" mass="4946">MENTHEFVEKFNEDKKKQEQNKKQNGNGHPEKKLPNGKHSRG</sequence>
<dbReference type="Proteomes" id="UP001224122">
    <property type="component" value="Unassembled WGS sequence"/>
</dbReference>